<evidence type="ECO:0000256" key="4">
    <source>
        <dbReference type="ARBA" id="ARBA00022679"/>
    </source>
</evidence>
<reference evidence="7 8" key="1">
    <citation type="journal article" date="2018" name="Environ. Microbiol.">
        <title>Isolation and genomic characterization of Novimethylophilus kurashikiensis gen. nov. sp. nov., a new lanthanide-dependent methylotrophic species of Methylophilaceae.</title>
        <authorList>
            <person name="Lv H."/>
            <person name="Sahin N."/>
            <person name="Tani A."/>
        </authorList>
    </citation>
    <scope>NUCLEOTIDE SEQUENCE [LARGE SCALE GENOMIC DNA]</scope>
    <source>
        <strain evidence="7 8">La2-4</strain>
    </source>
</reference>
<organism evidence="7 8">
    <name type="scientific">Novimethylophilus kurashikiensis</name>
    <dbReference type="NCBI Taxonomy" id="1825523"/>
    <lineage>
        <taxon>Bacteria</taxon>
        <taxon>Pseudomonadati</taxon>
        <taxon>Pseudomonadota</taxon>
        <taxon>Betaproteobacteria</taxon>
        <taxon>Nitrosomonadales</taxon>
        <taxon>Methylophilaceae</taxon>
        <taxon>Novimethylophilus</taxon>
    </lineage>
</organism>
<name>A0A2R5FIV7_9PROT</name>
<dbReference type="Proteomes" id="UP000245081">
    <property type="component" value="Unassembled WGS sequence"/>
</dbReference>
<evidence type="ECO:0000256" key="3">
    <source>
        <dbReference type="ARBA" id="ARBA00022519"/>
    </source>
</evidence>
<dbReference type="GO" id="GO:0016746">
    <property type="term" value="F:acyltransferase activity"/>
    <property type="evidence" value="ECO:0007669"/>
    <property type="project" value="UniProtKB-KW"/>
</dbReference>
<keyword evidence="5" id="KW-0472">Membrane</keyword>
<dbReference type="CDD" id="cd07984">
    <property type="entry name" value="LPLAT_LABLAT-like"/>
    <property type="match status" value="1"/>
</dbReference>
<keyword evidence="2" id="KW-1003">Cell membrane</keyword>
<dbReference type="PANTHER" id="PTHR30606:SF9">
    <property type="entry name" value="LIPID A BIOSYNTHESIS LAUROYLTRANSFERASE"/>
    <property type="match status" value="1"/>
</dbReference>
<comment type="subcellular location">
    <subcellularLocation>
        <location evidence="1">Cell inner membrane</location>
    </subcellularLocation>
</comment>
<protein>
    <submittedName>
        <fullName evidence="7">Acyl-CoA synthetase</fullName>
    </submittedName>
</protein>
<gene>
    <name evidence="7" type="ORF">NMK_3396</name>
</gene>
<dbReference type="EMBL" id="BDOQ01000021">
    <property type="protein sequence ID" value="GBG15784.1"/>
    <property type="molecule type" value="Genomic_DNA"/>
</dbReference>
<keyword evidence="8" id="KW-1185">Reference proteome</keyword>
<dbReference type="PIRSF" id="PIRSF028561">
    <property type="entry name" value="Ac_Trasf"/>
    <property type="match status" value="1"/>
</dbReference>
<evidence type="ECO:0000313" key="7">
    <source>
        <dbReference type="EMBL" id="GBG15784.1"/>
    </source>
</evidence>
<keyword evidence="4" id="KW-0808">Transferase</keyword>
<dbReference type="InterPro" id="IPR014548">
    <property type="entry name" value="Ac_Trasf"/>
</dbReference>
<proteinExistence type="predicted"/>
<dbReference type="OrthoDB" id="9808633at2"/>
<dbReference type="AlphaFoldDB" id="A0A2R5FIV7"/>
<dbReference type="RefSeq" id="WP_109016936.1">
    <property type="nucleotide sequence ID" value="NZ_BDOQ01000021.1"/>
</dbReference>
<sequence length="321" mass="36520">MTTENAKKSATWARTPERSNMTMMRIMSWISLRLGRQAGRIVLHLIALYFVLFAPAARRASQSYLPRALGRPARFLDLYRHFFCFAATIHDRIYLVAKQYDRFDIEIHGIPHIRPLIDQGNGVFLMGAHLGSFEVIRAIGRQVPGLRVAMVMHQDNAQKVNAMLAAINPEAAMDIIPLGRIDSMLKVQEKLDLGMLVGMLSDRTLGDEPMTMVELLDGPAAMPVGPFRMAALLRRPVLFMTGLYMGGNRYQVHFQPLADFTDIPRGGRDAAVQDAVRRYTELLNYYCRFAPYNWFNFFDYWQSVPASLDKHTDKNSDKNFG</sequence>
<evidence type="ECO:0000256" key="2">
    <source>
        <dbReference type="ARBA" id="ARBA00022475"/>
    </source>
</evidence>
<dbReference type="GO" id="GO:0005886">
    <property type="term" value="C:plasma membrane"/>
    <property type="evidence" value="ECO:0007669"/>
    <property type="project" value="UniProtKB-SubCell"/>
</dbReference>
<evidence type="ECO:0000256" key="6">
    <source>
        <dbReference type="ARBA" id="ARBA00023315"/>
    </source>
</evidence>
<dbReference type="InterPro" id="IPR004960">
    <property type="entry name" value="LipA_acyltrans"/>
</dbReference>
<evidence type="ECO:0000256" key="1">
    <source>
        <dbReference type="ARBA" id="ARBA00004533"/>
    </source>
</evidence>
<accession>A0A2R5FIV7</accession>
<dbReference type="GO" id="GO:0009247">
    <property type="term" value="P:glycolipid biosynthetic process"/>
    <property type="evidence" value="ECO:0007669"/>
    <property type="project" value="UniProtKB-ARBA"/>
</dbReference>
<evidence type="ECO:0000256" key="5">
    <source>
        <dbReference type="ARBA" id="ARBA00023136"/>
    </source>
</evidence>
<dbReference type="Pfam" id="PF03279">
    <property type="entry name" value="Lip_A_acyltrans"/>
    <property type="match status" value="1"/>
</dbReference>
<evidence type="ECO:0000313" key="8">
    <source>
        <dbReference type="Proteomes" id="UP000245081"/>
    </source>
</evidence>
<keyword evidence="3" id="KW-0997">Cell inner membrane</keyword>
<keyword evidence="6" id="KW-0012">Acyltransferase</keyword>
<comment type="caution">
    <text evidence="7">The sequence shown here is derived from an EMBL/GenBank/DDBJ whole genome shotgun (WGS) entry which is preliminary data.</text>
</comment>
<dbReference type="PANTHER" id="PTHR30606">
    <property type="entry name" value="LIPID A BIOSYNTHESIS LAUROYL ACYLTRANSFERASE"/>
    <property type="match status" value="1"/>
</dbReference>